<feature type="domain" description="Putative Flp pilus-assembly TadG-like N-terminal" evidence="3">
    <location>
        <begin position="30"/>
        <end position="74"/>
    </location>
</feature>
<feature type="transmembrane region" description="Helical" evidence="2">
    <location>
        <begin position="29"/>
        <end position="50"/>
    </location>
</feature>
<evidence type="ECO:0000313" key="4">
    <source>
        <dbReference type="EMBL" id="GAA3167724.1"/>
    </source>
</evidence>
<name>A0ABP6P508_9ACTN</name>
<gene>
    <name evidence="4" type="ORF">GCM10010466_67870</name>
</gene>
<reference evidence="5" key="1">
    <citation type="journal article" date="2019" name="Int. J. Syst. Evol. Microbiol.">
        <title>The Global Catalogue of Microorganisms (GCM) 10K type strain sequencing project: providing services to taxonomists for standard genome sequencing and annotation.</title>
        <authorList>
            <consortium name="The Broad Institute Genomics Platform"/>
            <consortium name="The Broad Institute Genome Sequencing Center for Infectious Disease"/>
            <person name="Wu L."/>
            <person name="Ma J."/>
        </authorList>
    </citation>
    <scope>NUCLEOTIDE SEQUENCE [LARGE SCALE GENOMIC DNA]</scope>
    <source>
        <strain evidence="5">JCM 9373</strain>
    </source>
</reference>
<dbReference type="Pfam" id="PF13400">
    <property type="entry name" value="Tad"/>
    <property type="match status" value="1"/>
</dbReference>
<dbReference type="RefSeq" id="WP_344866936.1">
    <property type="nucleotide sequence ID" value="NZ_BAAAUT010000114.1"/>
</dbReference>
<dbReference type="Proteomes" id="UP001500320">
    <property type="component" value="Unassembled WGS sequence"/>
</dbReference>
<evidence type="ECO:0000256" key="2">
    <source>
        <dbReference type="SAM" id="Phobius"/>
    </source>
</evidence>
<comment type="caution">
    <text evidence="4">The sequence shown here is derived from an EMBL/GenBank/DDBJ whole genome shotgun (WGS) entry which is preliminary data.</text>
</comment>
<keyword evidence="2" id="KW-0472">Membrane</keyword>
<keyword evidence="2" id="KW-0812">Transmembrane</keyword>
<keyword evidence="5" id="KW-1185">Reference proteome</keyword>
<keyword evidence="2" id="KW-1133">Transmembrane helix</keyword>
<accession>A0ABP6P508</accession>
<evidence type="ECO:0000313" key="5">
    <source>
        <dbReference type="Proteomes" id="UP001500320"/>
    </source>
</evidence>
<dbReference type="InterPro" id="IPR028087">
    <property type="entry name" value="Tad_N"/>
</dbReference>
<protein>
    <recommendedName>
        <fullName evidence="3">Putative Flp pilus-assembly TadG-like N-terminal domain-containing protein</fullName>
    </recommendedName>
</protein>
<sequence length="384" mass="38650">MPRLTRPRPARRTRRPACPPRPRGDAGGVAVLLCVLLAGGVLLGMGALVLDVGRLYAEREELQSGADAAALAVAEQCARDAGLCGPAPAATARRYAGANASDGATAVEELCGRTGRNGTGGLPACPPQADDLTACLGDVPATATYAEVRTLSLTAGGQTLLPPILARTLLGRDGYAGAEVRACARAAWGPPLRATGFGLTISLCEWRAATADGTAFAPAPPAAVPAAAEQVIRLHTTTAGTCPAGPSGGDSPGGFGWLDDFDGACSVTVAAGGTYGGDPGVSPSQACRAALATARADRAVTYLPVFREVTASGQNTMYTIEGFAPFVITGYAMTGASAPSSLTGQEHCKGSDKCVYGYFTRSLMPVRGSLGGPDLGASIVTLIG</sequence>
<dbReference type="EMBL" id="BAAAUT010000114">
    <property type="protein sequence ID" value="GAA3167724.1"/>
    <property type="molecule type" value="Genomic_DNA"/>
</dbReference>
<feature type="region of interest" description="Disordered" evidence="1">
    <location>
        <begin position="1"/>
        <end position="22"/>
    </location>
</feature>
<organism evidence="4 5">
    <name type="scientific">Planomonospora alba</name>
    <dbReference type="NCBI Taxonomy" id="161354"/>
    <lineage>
        <taxon>Bacteria</taxon>
        <taxon>Bacillati</taxon>
        <taxon>Actinomycetota</taxon>
        <taxon>Actinomycetes</taxon>
        <taxon>Streptosporangiales</taxon>
        <taxon>Streptosporangiaceae</taxon>
        <taxon>Planomonospora</taxon>
    </lineage>
</organism>
<evidence type="ECO:0000259" key="3">
    <source>
        <dbReference type="Pfam" id="PF13400"/>
    </source>
</evidence>
<feature type="compositionally biased region" description="Basic residues" evidence="1">
    <location>
        <begin position="1"/>
        <end position="15"/>
    </location>
</feature>
<proteinExistence type="predicted"/>
<evidence type="ECO:0000256" key="1">
    <source>
        <dbReference type="SAM" id="MobiDB-lite"/>
    </source>
</evidence>